<dbReference type="EMBL" id="NBNE01000285">
    <property type="protein sequence ID" value="OWZ20836.1"/>
    <property type="molecule type" value="Genomic_DNA"/>
</dbReference>
<evidence type="ECO:0000313" key="2">
    <source>
        <dbReference type="EMBL" id="OWZ20836.1"/>
    </source>
</evidence>
<dbReference type="OrthoDB" id="10526140at2759"/>
<organism evidence="2 3">
    <name type="scientific">Phytophthora megakarya</name>
    <dbReference type="NCBI Taxonomy" id="4795"/>
    <lineage>
        <taxon>Eukaryota</taxon>
        <taxon>Sar</taxon>
        <taxon>Stramenopiles</taxon>
        <taxon>Oomycota</taxon>
        <taxon>Peronosporomycetes</taxon>
        <taxon>Peronosporales</taxon>
        <taxon>Peronosporaceae</taxon>
        <taxon>Phytophthora</taxon>
    </lineage>
</organism>
<evidence type="ECO:0000256" key="1">
    <source>
        <dbReference type="SAM" id="MobiDB-lite"/>
    </source>
</evidence>
<comment type="caution">
    <text evidence="2">The sequence shown here is derived from an EMBL/GenBank/DDBJ whole genome shotgun (WGS) entry which is preliminary data.</text>
</comment>
<feature type="region of interest" description="Disordered" evidence="1">
    <location>
        <begin position="76"/>
        <end position="111"/>
    </location>
</feature>
<reference evidence="3" key="1">
    <citation type="submission" date="2017-03" db="EMBL/GenBank/DDBJ databases">
        <title>Phytopthora megakarya and P. palmivora, two closely related causual agents of cacao black pod achieved similar genome size and gene model numbers by different mechanisms.</title>
        <authorList>
            <person name="Ali S."/>
            <person name="Shao J."/>
            <person name="Larry D.J."/>
            <person name="Kronmiller B."/>
            <person name="Shen D."/>
            <person name="Strem M.D."/>
            <person name="Melnick R.L."/>
            <person name="Guiltinan M.J."/>
            <person name="Tyler B.M."/>
            <person name="Meinhardt L.W."/>
            <person name="Bailey B.A."/>
        </authorList>
    </citation>
    <scope>NUCLEOTIDE SEQUENCE [LARGE SCALE GENOMIC DNA]</scope>
    <source>
        <strain evidence="3">zdho120</strain>
    </source>
</reference>
<protein>
    <submittedName>
        <fullName evidence="2">Uncharacterized protein</fullName>
    </submittedName>
</protein>
<proteinExistence type="predicted"/>
<keyword evidence="3" id="KW-1185">Reference proteome</keyword>
<dbReference type="AlphaFoldDB" id="A0A225WT72"/>
<accession>A0A225WT72</accession>
<name>A0A225WT72_9STRA</name>
<feature type="compositionally biased region" description="Polar residues" evidence="1">
    <location>
        <begin position="76"/>
        <end position="86"/>
    </location>
</feature>
<evidence type="ECO:0000313" key="3">
    <source>
        <dbReference type="Proteomes" id="UP000198211"/>
    </source>
</evidence>
<dbReference type="Proteomes" id="UP000198211">
    <property type="component" value="Unassembled WGS sequence"/>
</dbReference>
<feature type="compositionally biased region" description="Polar residues" evidence="1">
    <location>
        <begin position="94"/>
        <end position="108"/>
    </location>
</feature>
<gene>
    <name evidence="2" type="ORF">PHMEG_0004698</name>
</gene>
<sequence>MTVPLQPGGQAIVVTDAIVLMEGSPELDATVMGARTLCTVQSGKLLVEVGNASKKNVLLRKYMTVAVTFLETTVPSGVDSLPTNEESPAPISVLSATTNDKGNSSNATPKLKKVSKKELEVDFEGSKLSKGQQRLLKEVLERFHDMFVETSMTPGRTDLLEFSLDTGSSPPIKRSPCRVSKVEGDVMEAELQQYLSLVTYAPLRVPG</sequence>